<feature type="domain" description="EAL" evidence="2">
    <location>
        <begin position="386"/>
        <end position="637"/>
    </location>
</feature>
<dbReference type="SMART" id="SM00052">
    <property type="entry name" value="EAL"/>
    <property type="match status" value="1"/>
</dbReference>
<name>A0ABT1D3S1_9PROT</name>
<dbReference type="SMART" id="SM00267">
    <property type="entry name" value="GGDEF"/>
    <property type="match status" value="1"/>
</dbReference>
<dbReference type="PROSITE" id="PS50883">
    <property type="entry name" value="EAL"/>
    <property type="match status" value="1"/>
</dbReference>
<protein>
    <submittedName>
        <fullName evidence="4">Bifunctional diguanylate cyclase/phosphodiesterase</fullName>
    </submittedName>
</protein>
<reference evidence="4 5" key="1">
    <citation type="submission" date="2021-12" db="EMBL/GenBank/DDBJ databases">
        <title>Siccirubricoccus leaddurans sp. nov., a high concentration Zn2+ tolerance bacterium.</title>
        <authorList>
            <person name="Cao Y."/>
        </authorList>
    </citation>
    <scope>NUCLEOTIDE SEQUENCE [LARGE SCALE GENOMIC DNA]</scope>
    <source>
        <strain evidence="4 5">KC 17139</strain>
    </source>
</reference>
<feature type="domain" description="GGDEF" evidence="3">
    <location>
        <begin position="243"/>
        <end position="377"/>
    </location>
</feature>
<evidence type="ECO:0000259" key="2">
    <source>
        <dbReference type="PROSITE" id="PS50883"/>
    </source>
</evidence>
<sequence>MRLPGALLLGLAILAGGTLLFNRGADRWLLRQDAEAAALRWAAEFNAALGEALPALLAGQPPEAATLAALQRHGRIGDVFRFRLFDAAGRPVFASDEPAPPAAELAAHRRDGTLARRLLAGATHVEMAHRRHPGDPTFYAEAYVPALHAGRQVGVIEVHLDRAGQYALYRRTFTIAGAGALLLMLLGAALPTLVAIRGNRERQDAEEWVRFLAQHDPLTDLPNRARFAEALTAALARARRDGSLVGVLTLDLDGFKEVNGTLGQAAGDALLRRMAERLQRMTRAEDTVARLGGDEFAVVQVGLETPADAGHLAERLLALLAEPYELPGGQRTGCTASIGIAIAPADGEDVETLLRGAAAALYRAKQEGPGTARCLEPGMDQALAAQRKLTQDLRLAVADGAFDLAFQPLHTLADARLVGFEALLRWPHPERGLIPPADFIPLAEETGLIVPLGAWVLRRACREAASWPGKVRVAVNLSPAQFHDGAALVQTVRDALAAANLPAQRLELEVTEGLLVRDPGAALAILEELRKLGCSIVMDDFGTGYSSLAYLWRFPFDKLKIDRSFVAGMSGEPKAAAIVATIVALGHSLGLAVTAEGIETVGQVGALNATGCELGQGYLLGRPMPAEAARELSERVSAPAAE</sequence>
<dbReference type="PANTHER" id="PTHR44757">
    <property type="entry name" value="DIGUANYLATE CYCLASE DGCP"/>
    <property type="match status" value="1"/>
</dbReference>
<dbReference type="InterPro" id="IPR000160">
    <property type="entry name" value="GGDEF_dom"/>
</dbReference>
<keyword evidence="1" id="KW-0812">Transmembrane</keyword>
<feature type="transmembrane region" description="Helical" evidence="1">
    <location>
        <begin position="172"/>
        <end position="196"/>
    </location>
</feature>
<dbReference type="SUPFAM" id="SSF141868">
    <property type="entry name" value="EAL domain-like"/>
    <property type="match status" value="1"/>
</dbReference>
<dbReference type="Proteomes" id="UP001523392">
    <property type="component" value="Unassembled WGS sequence"/>
</dbReference>
<keyword evidence="1" id="KW-0472">Membrane</keyword>
<dbReference type="Pfam" id="PF00563">
    <property type="entry name" value="EAL"/>
    <property type="match status" value="1"/>
</dbReference>
<evidence type="ECO:0000256" key="1">
    <source>
        <dbReference type="SAM" id="Phobius"/>
    </source>
</evidence>
<evidence type="ECO:0000313" key="4">
    <source>
        <dbReference type="EMBL" id="MCO6416570.1"/>
    </source>
</evidence>
<dbReference type="InterPro" id="IPR029787">
    <property type="entry name" value="Nucleotide_cyclase"/>
</dbReference>
<dbReference type="RefSeq" id="WP_252953182.1">
    <property type="nucleotide sequence ID" value="NZ_JAFIRR010000063.1"/>
</dbReference>
<dbReference type="Gene3D" id="3.20.20.450">
    <property type="entry name" value="EAL domain"/>
    <property type="match status" value="1"/>
</dbReference>
<keyword evidence="5" id="KW-1185">Reference proteome</keyword>
<feature type="transmembrane region" description="Helical" evidence="1">
    <location>
        <begin position="6"/>
        <end position="22"/>
    </location>
</feature>
<evidence type="ECO:0000259" key="3">
    <source>
        <dbReference type="PROSITE" id="PS50887"/>
    </source>
</evidence>
<proteinExistence type="predicted"/>
<comment type="caution">
    <text evidence="4">The sequence shown here is derived from an EMBL/GenBank/DDBJ whole genome shotgun (WGS) entry which is preliminary data.</text>
</comment>
<accession>A0ABT1D3S1</accession>
<evidence type="ECO:0000313" key="5">
    <source>
        <dbReference type="Proteomes" id="UP001523392"/>
    </source>
</evidence>
<dbReference type="NCBIfam" id="TIGR00254">
    <property type="entry name" value="GGDEF"/>
    <property type="match status" value="1"/>
</dbReference>
<organism evidence="4 5">
    <name type="scientific">Siccirubricoccus soli</name>
    <dbReference type="NCBI Taxonomy" id="2899147"/>
    <lineage>
        <taxon>Bacteria</taxon>
        <taxon>Pseudomonadati</taxon>
        <taxon>Pseudomonadota</taxon>
        <taxon>Alphaproteobacteria</taxon>
        <taxon>Acetobacterales</taxon>
        <taxon>Roseomonadaceae</taxon>
        <taxon>Siccirubricoccus</taxon>
    </lineage>
</organism>
<dbReference type="InterPro" id="IPR043128">
    <property type="entry name" value="Rev_trsase/Diguanyl_cyclase"/>
</dbReference>
<dbReference type="PANTHER" id="PTHR44757:SF2">
    <property type="entry name" value="BIOFILM ARCHITECTURE MAINTENANCE PROTEIN MBAA"/>
    <property type="match status" value="1"/>
</dbReference>
<dbReference type="Pfam" id="PF00990">
    <property type="entry name" value="GGDEF"/>
    <property type="match status" value="1"/>
</dbReference>
<dbReference type="CDD" id="cd01948">
    <property type="entry name" value="EAL"/>
    <property type="match status" value="1"/>
</dbReference>
<dbReference type="InterPro" id="IPR035919">
    <property type="entry name" value="EAL_sf"/>
</dbReference>
<dbReference type="PROSITE" id="PS50887">
    <property type="entry name" value="GGDEF"/>
    <property type="match status" value="1"/>
</dbReference>
<keyword evidence="1" id="KW-1133">Transmembrane helix</keyword>
<dbReference type="InterPro" id="IPR001633">
    <property type="entry name" value="EAL_dom"/>
</dbReference>
<dbReference type="InterPro" id="IPR052155">
    <property type="entry name" value="Biofilm_reg_signaling"/>
</dbReference>
<dbReference type="EMBL" id="JAFIRR010000063">
    <property type="protein sequence ID" value="MCO6416570.1"/>
    <property type="molecule type" value="Genomic_DNA"/>
</dbReference>
<dbReference type="Gene3D" id="3.30.70.270">
    <property type="match status" value="1"/>
</dbReference>
<dbReference type="CDD" id="cd01949">
    <property type="entry name" value="GGDEF"/>
    <property type="match status" value="1"/>
</dbReference>
<dbReference type="SUPFAM" id="SSF55073">
    <property type="entry name" value="Nucleotide cyclase"/>
    <property type="match status" value="1"/>
</dbReference>
<gene>
    <name evidence="4" type="ORF">JYK14_10405</name>
</gene>